<protein>
    <recommendedName>
        <fullName evidence="5">Ubiquinone biosynthesis O-methyltransferase</fullName>
    </recommendedName>
    <alternativeName>
        <fullName evidence="5">2-polyprenyl-6-hydroxyphenol methylase</fullName>
        <ecNumber evidence="5">2.1.1.222</ecNumber>
    </alternativeName>
    <alternativeName>
        <fullName evidence="5">3-demethylubiquinone 3-O-methyltransferase</fullName>
        <ecNumber evidence="5">2.1.1.64</ecNumber>
    </alternativeName>
</protein>
<dbReference type="PANTHER" id="PTHR43464">
    <property type="entry name" value="METHYLTRANSFERASE"/>
    <property type="match status" value="1"/>
</dbReference>
<dbReference type="SUPFAM" id="SSF53335">
    <property type="entry name" value="S-adenosyl-L-methionine-dependent methyltransferases"/>
    <property type="match status" value="1"/>
</dbReference>
<name>A0A918JJ34_9ALTE</name>
<accession>A0A918JJ34</accession>
<comment type="caution">
    <text evidence="7">The sequence shown here is derived from an EMBL/GenBank/DDBJ whole genome shotgun (WGS) entry which is preliminary data.</text>
</comment>
<dbReference type="InterPro" id="IPR010233">
    <property type="entry name" value="UbiG_MeTrfase"/>
</dbReference>
<keyword evidence="2 5" id="KW-0808">Transferase</keyword>
<dbReference type="AlphaFoldDB" id="A0A918JJ34"/>
<keyword evidence="3 5" id="KW-0831">Ubiquinone biosynthesis</keyword>
<dbReference type="CDD" id="cd02440">
    <property type="entry name" value="AdoMet_MTases"/>
    <property type="match status" value="1"/>
</dbReference>
<dbReference type="GO" id="GO:0032259">
    <property type="term" value="P:methylation"/>
    <property type="evidence" value="ECO:0007669"/>
    <property type="project" value="UniProtKB-KW"/>
</dbReference>
<organism evidence="7 8">
    <name type="scientific">Alteromonas halophila</name>
    <dbReference type="NCBI Taxonomy" id="516698"/>
    <lineage>
        <taxon>Bacteria</taxon>
        <taxon>Pseudomonadati</taxon>
        <taxon>Pseudomonadota</taxon>
        <taxon>Gammaproteobacteria</taxon>
        <taxon>Alteromonadales</taxon>
        <taxon>Alteromonadaceae</taxon>
        <taxon>Alteromonas/Salinimonas group</taxon>
        <taxon>Alteromonas</taxon>
    </lineage>
</organism>
<dbReference type="EC" id="2.1.1.222" evidence="5"/>
<evidence type="ECO:0000259" key="6">
    <source>
        <dbReference type="Pfam" id="PF08241"/>
    </source>
</evidence>
<dbReference type="Proteomes" id="UP000631300">
    <property type="component" value="Unassembled WGS sequence"/>
</dbReference>
<reference evidence="7" key="1">
    <citation type="journal article" date="2014" name="Int. J. Syst. Evol. Microbiol.">
        <title>Complete genome sequence of Corynebacterium casei LMG S-19264T (=DSM 44701T), isolated from a smear-ripened cheese.</title>
        <authorList>
            <consortium name="US DOE Joint Genome Institute (JGI-PGF)"/>
            <person name="Walter F."/>
            <person name="Albersmeier A."/>
            <person name="Kalinowski J."/>
            <person name="Ruckert C."/>
        </authorList>
    </citation>
    <scope>NUCLEOTIDE SEQUENCE</scope>
    <source>
        <strain evidence="7">KCTC 22164</strain>
    </source>
</reference>
<dbReference type="GO" id="GO:0102208">
    <property type="term" value="F:2-polyprenyl-6-hydroxyphenol methylase activity"/>
    <property type="evidence" value="ECO:0007669"/>
    <property type="project" value="UniProtKB-EC"/>
</dbReference>
<comment type="function">
    <text evidence="5">O-methyltransferase that catalyzes the 2 O-methylation steps in the ubiquinone biosynthetic pathway.</text>
</comment>
<feature type="binding site" evidence="5">
    <location>
        <position position="99"/>
    </location>
    <ligand>
        <name>S-adenosyl-L-methionine</name>
        <dbReference type="ChEBI" id="CHEBI:59789"/>
    </ligand>
</feature>
<comment type="catalytic activity">
    <reaction evidence="5">
        <text>a 3-(all-trans-polyprenyl)benzene-1,2-diol + S-adenosyl-L-methionine = a 2-methoxy-6-(all-trans-polyprenyl)phenol + S-adenosyl-L-homocysteine + H(+)</text>
        <dbReference type="Rhea" id="RHEA:31411"/>
        <dbReference type="Rhea" id="RHEA-COMP:9550"/>
        <dbReference type="Rhea" id="RHEA-COMP:9551"/>
        <dbReference type="ChEBI" id="CHEBI:15378"/>
        <dbReference type="ChEBI" id="CHEBI:57856"/>
        <dbReference type="ChEBI" id="CHEBI:59789"/>
        <dbReference type="ChEBI" id="CHEBI:62729"/>
        <dbReference type="ChEBI" id="CHEBI:62731"/>
        <dbReference type="EC" id="2.1.1.222"/>
    </reaction>
</comment>
<comment type="pathway">
    <text evidence="5">Cofactor biosynthesis; ubiquinone biosynthesis.</text>
</comment>
<evidence type="ECO:0000313" key="8">
    <source>
        <dbReference type="Proteomes" id="UP000631300"/>
    </source>
</evidence>
<dbReference type="EC" id="2.1.1.64" evidence="5"/>
<dbReference type="HAMAP" id="MF_00472">
    <property type="entry name" value="UbiG"/>
    <property type="match status" value="1"/>
</dbReference>
<reference evidence="7" key="2">
    <citation type="submission" date="2020-09" db="EMBL/GenBank/DDBJ databases">
        <authorList>
            <person name="Sun Q."/>
            <person name="Kim S."/>
        </authorList>
    </citation>
    <scope>NUCLEOTIDE SEQUENCE</scope>
    <source>
        <strain evidence="7">KCTC 22164</strain>
    </source>
</reference>
<dbReference type="GO" id="GO:0010420">
    <property type="term" value="F:polyprenyldihydroxybenzoate methyltransferase activity"/>
    <property type="evidence" value="ECO:0007669"/>
    <property type="project" value="InterPro"/>
</dbReference>
<dbReference type="InterPro" id="IPR029063">
    <property type="entry name" value="SAM-dependent_MTases_sf"/>
</dbReference>
<sequence>MLDKSQRSKPMDSDNMSADEIARFDAMAQEWWDPDGKFKTALAFNKARLDVMLRQLCLHFDREQGADCLRGIRILDVGCGGGLVSETLAGYGADVTGVDASAVSIEVARRHARQSNIDVHYRHGLSADIAREGMQFDGVINAEVVEHVPDQPALINECAGMVKPGGMLILATLNRTLKSFIVAIVGAEYVMRYLPVGTHDWRKFVTPGELQQWSGKEFVKQFETGMRLNPFSGKWHTCHSTAVNYLQCYAKQS</sequence>
<comment type="similarity">
    <text evidence="5">Belongs to the methyltransferase superfamily. UbiG/COQ3 family.</text>
</comment>
<keyword evidence="1 5" id="KW-0489">Methyltransferase</keyword>
<dbReference type="GO" id="GO:0061542">
    <property type="term" value="F:3-demethylubiquinol 3-O-methyltransferase activity"/>
    <property type="evidence" value="ECO:0007669"/>
    <property type="project" value="UniProtKB-UniRule"/>
</dbReference>
<comment type="catalytic activity">
    <reaction evidence="5">
        <text>a 3-demethylubiquinol + S-adenosyl-L-methionine = a ubiquinol + S-adenosyl-L-homocysteine + H(+)</text>
        <dbReference type="Rhea" id="RHEA:44380"/>
        <dbReference type="Rhea" id="RHEA-COMP:9566"/>
        <dbReference type="Rhea" id="RHEA-COMP:10914"/>
        <dbReference type="ChEBI" id="CHEBI:15378"/>
        <dbReference type="ChEBI" id="CHEBI:17976"/>
        <dbReference type="ChEBI" id="CHEBI:57856"/>
        <dbReference type="ChEBI" id="CHEBI:59789"/>
        <dbReference type="ChEBI" id="CHEBI:84422"/>
        <dbReference type="EC" id="2.1.1.64"/>
    </reaction>
</comment>
<evidence type="ECO:0000256" key="5">
    <source>
        <dbReference type="HAMAP-Rule" id="MF_00472"/>
    </source>
</evidence>
<feature type="binding site" evidence="5">
    <location>
        <position position="78"/>
    </location>
    <ligand>
        <name>S-adenosyl-L-methionine</name>
        <dbReference type="ChEBI" id="CHEBI:59789"/>
    </ligand>
</feature>
<dbReference type="EMBL" id="BMXP01000003">
    <property type="protein sequence ID" value="GGW83490.1"/>
    <property type="molecule type" value="Genomic_DNA"/>
</dbReference>
<feature type="domain" description="Methyltransferase type 11" evidence="6">
    <location>
        <begin position="75"/>
        <end position="170"/>
    </location>
</feature>
<feature type="binding site" evidence="5">
    <location>
        <position position="142"/>
    </location>
    <ligand>
        <name>S-adenosyl-L-methionine</name>
        <dbReference type="ChEBI" id="CHEBI:59789"/>
    </ligand>
</feature>
<evidence type="ECO:0000256" key="2">
    <source>
        <dbReference type="ARBA" id="ARBA00022679"/>
    </source>
</evidence>
<evidence type="ECO:0000256" key="3">
    <source>
        <dbReference type="ARBA" id="ARBA00022688"/>
    </source>
</evidence>
<dbReference type="PANTHER" id="PTHR43464:SF19">
    <property type="entry name" value="UBIQUINONE BIOSYNTHESIS O-METHYLTRANSFERASE, MITOCHONDRIAL"/>
    <property type="match status" value="1"/>
</dbReference>
<keyword evidence="4 5" id="KW-0949">S-adenosyl-L-methionine</keyword>
<dbReference type="InterPro" id="IPR013216">
    <property type="entry name" value="Methyltransf_11"/>
</dbReference>
<keyword evidence="7" id="KW-0830">Ubiquinone</keyword>
<proteinExistence type="inferred from homology"/>
<keyword evidence="8" id="KW-1185">Reference proteome</keyword>
<evidence type="ECO:0000313" key="7">
    <source>
        <dbReference type="EMBL" id="GGW83490.1"/>
    </source>
</evidence>
<evidence type="ECO:0000256" key="4">
    <source>
        <dbReference type="ARBA" id="ARBA00022691"/>
    </source>
</evidence>
<gene>
    <name evidence="5 7" type="primary">ubiG</name>
    <name evidence="7" type="ORF">GCM10007391_16230</name>
</gene>
<dbReference type="Pfam" id="PF08241">
    <property type="entry name" value="Methyltransf_11"/>
    <property type="match status" value="1"/>
</dbReference>
<dbReference type="NCBIfam" id="TIGR01983">
    <property type="entry name" value="UbiG"/>
    <property type="match status" value="1"/>
</dbReference>
<feature type="binding site" evidence="5">
    <location>
        <position position="48"/>
    </location>
    <ligand>
        <name>S-adenosyl-L-methionine</name>
        <dbReference type="ChEBI" id="CHEBI:59789"/>
    </ligand>
</feature>
<dbReference type="RefSeq" id="WP_189405206.1">
    <property type="nucleotide sequence ID" value="NZ_BMXP01000003.1"/>
</dbReference>
<evidence type="ECO:0000256" key="1">
    <source>
        <dbReference type="ARBA" id="ARBA00022603"/>
    </source>
</evidence>
<dbReference type="Gene3D" id="3.40.50.150">
    <property type="entry name" value="Vaccinia Virus protein VP39"/>
    <property type="match status" value="1"/>
</dbReference>